<feature type="transmembrane region" description="Helical" evidence="2">
    <location>
        <begin position="144"/>
        <end position="166"/>
    </location>
</feature>
<evidence type="ECO:0000313" key="4">
    <source>
        <dbReference type="EMBL" id="TMQ73836.1"/>
    </source>
</evidence>
<gene>
    <name evidence="4" type="ORF">E6K81_02655</name>
</gene>
<keyword evidence="2" id="KW-0472">Membrane</keyword>
<feature type="region of interest" description="Disordered" evidence="1">
    <location>
        <begin position="1"/>
        <end position="20"/>
    </location>
</feature>
<evidence type="ECO:0000313" key="5">
    <source>
        <dbReference type="Proteomes" id="UP000319771"/>
    </source>
</evidence>
<evidence type="ECO:0000256" key="2">
    <source>
        <dbReference type="SAM" id="Phobius"/>
    </source>
</evidence>
<organism evidence="4 5">
    <name type="scientific">Eiseniibacteriota bacterium</name>
    <dbReference type="NCBI Taxonomy" id="2212470"/>
    <lineage>
        <taxon>Bacteria</taxon>
        <taxon>Candidatus Eiseniibacteriota</taxon>
    </lineage>
</organism>
<feature type="transmembrane region" description="Helical" evidence="2">
    <location>
        <begin position="117"/>
        <end position="138"/>
    </location>
</feature>
<accession>A0A538UD64</accession>
<name>A0A538UD64_UNCEI</name>
<dbReference type="EMBL" id="VBPB01000039">
    <property type="protein sequence ID" value="TMQ73836.1"/>
    <property type="molecule type" value="Genomic_DNA"/>
</dbReference>
<proteinExistence type="predicted"/>
<keyword evidence="2" id="KW-1133">Transmembrane helix</keyword>
<dbReference type="InterPro" id="IPR046216">
    <property type="entry name" value="DUF6249"/>
</dbReference>
<evidence type="ECO:0000256" key="1">
    <source>
        <dbReference type="SAM" id="MobiDB-lite"/>
    </source>
</evidence>
<comment type="caution">
    <text evidence="4">The sequence shown here is derived from an EMBL/GenBank/DDBJ whole genome shotgun (WGS) entry which is preliminary data.</text>
</comment>
<sequence>MRRPKTVAGAPGGRSPQPGQTKEAALFIPYFSVGEFVPIIALAIPIVAIIGGITAGIIRTLGRQRLIELAQRERIAAIERGVDPAKLTPLPVEALDDEPETWHMNQYDRDRRRAQGLMIWGIVTLAVGLGSMAFLSTITEEEHHWWAVGIVPASVGLALLLSSFLVRPRGNGGGPGAPPHR</sequence>
<keyword evidence="2" id="KW-0812">Transmembrane</keyword>
<feature type="transmembrane region" description="Helical" evidence="2">
    <location>
        <begin position="36"/>
        <end position="58"/>
    </location>
</feature>
<protein>
    <recommendedName>
        <fullName evidence="3">DUF6249 domain-containing protein</fullName>
    </recommendedName>
</protein>
<feature type="domain" description="DUF6249" evidence="3">
    <location>
        <begin position="46"/>
        <end position="166"/>
    </location>
</feature>
<reference evidence="4 5" key="1">
    <citation type="journal article" date="2019" name="Nat. Microbiol.">
        <title>Mediterranean grassland soil C-N compound turnover is dependent on rainfall and depth, and is mediated by genomically divergent microorganisms.</title>
        <authorList>
            <person name="Diamond S."/>
            <person name="Andeer P.F."/>
            <person name="Li Z."/>
            <person name="Crits-Christoph A."/>
            <person name="Burstein D."/>
            <person name="Anantharaman K."/>
            <person name="Lane K.R."/>
            <person name="Thomas B.C."/>
            <person name="Pan C."/>
            <person name="Northen T.R."/>
            <person name="Banfield J.F."/>
        </authorList>
    </citation>
    <scope>NUCLEOTIDE SEQUENCE [LARGE SCALE GENOMIC DNA]</scope>
    <source>
        <strain evidence="4">WS_11</strain>
    </source>
</reference>
<dbReference type="Pfam" id="PF19762">
    <property type="entry name" value="DUF6249"/>
    <property type="match status" value="1"/>
</dbReference>
<evidence type="ECO:0000259" key="3">
    <source>
        <dbReference type="Pfam" id="PF19762"/>
    </source>
</evidence>
<dbReference type="Proteomes" id="UP000319771">
    <property type="component" value="Unassembled WGS sequence"/>
</dbReference>
<dbReference type="AlphaFoldDB" id="A0A538UD64"/>